<dbReference type="PANTHER" id="PTHR33164:SF43">
    <property type="entry name" value="HTH-TYPE TRANSCRIPTIONAL REPRESSOR YETL"/>
    <property type="match status" value="1"/>
</dbReference>
<dbReference type="GO" id="GO:0003700">
    <property type="term" value="F:DNA-binding transcription factor activity"/>
    <property type="evidence" value="ECO:0007669"/>
    <property type="project" value="InterPro"/>
</dbReference>
<sequence>MENTEVERKAFETIKLYFELQDTYFFQSLRRMKHMTLRDYMIFHYIYAENPMHQVQPSKLATYLEISPSAVSQLIANYEKRNWVKRVHSDTDRRNVYISLTDEAHELVKKHFPLEEDLIRKAICDCSPEDLSAFVRVLSRINQQIPIDE</sequence>
<evidence type="ECO:0000313" key="2">
    <source>
        <dbReference type="EMBL" id="RNM29007.1"/>
    </source>
</evidence>
<accession>A0A3N0HWC0</accession>
<dbReference type="InterPro" id="IPR000835">
    <property type="entry name" value="HTH_MarR-typ"/>
</dbReference>
<keyword evidence="3" id="KW-1185">Reference proteome</keyword>
<dbReference type="Proteomes" id="UP000276568">
    <property type="component" value="Unassembled WGS sequence"/>
</dbReference>
<dbReference type="Pfam" id="PF12802">
    <property type="entry name" value="MarR_2"/>
    <property type="match status" value="1"/>
</dbReference>
<evidence type="ECO:0000259" key="1">
    <source>
        <dbReference type="PROSITE" id="PS50995"/>
    </source>
</evidence>
<dbReference type="EMBL" id="RJQC01000006">
    <property type="protein sequence ID" value="RNM29007.1"/>
    <property type="molecule type" value="Genomic_DNA"/>
</dbReference>
<proteinExistence type="predicted"/>
<dbReference type="InterPro" id="IPR036388">
    <property type="entry name" value="WH-like_DNA-bd_sf"/>
</dbReference>
<dbReference type="RefSeq" id="WP_128521255.1">
    <property type="nucleotide sequence ID" value="NZ_JALFCT010000022.1"/>
</dbReference>
<dbReference type="InterPro" id="IPR036390">
    <property type="entry name" value="WH_DNA-bd_sf"/>
</dbReference>
<protein>
    <submittedName>
        <fullName evidence="2">MarR family transcriptional regulator</fullName>
    </submittedName>
</protein>
<dbReference type="InterPro" id="IPR039422">
    <property type="entry name" value="MarR/SlyA-like"/>
</dbReference>
<dbReference type="AlphaFoldDB" id="A0A3N0HWC0"/>
<dbReference type="OrthoDB" id="1768155at2"/>
<dbReference type="PANTHER" id="PTHR33164">
    <property type="entry name" value="TRANSCRIPTIONAL REGULATOR, MARR FAMILY"/>
    <property type="match status" value="1"/>
</dbReference>
<dbReference type="Gene3D" id="1.10.10.10">
    <property type="entry name" value="Winged helix-like DNA-binding domain superfamily/Winged helix DNA-binding domain"/>
    <property type="match status" value="1"/>
</dbReference>
<dbReference type="PRINTS" id="PR00598">
    <property type="entry name" value="HTHMARR"/>
</dbReference>
<dbReference type="GO" id="GO:0006950">
    <property type="term" value="P:response to stress"/>
    <property type="evidence" value="ECO:0007669"/>
    <property type="project" value="TreeGrafter"/>
</dbReference>
<dbReference type="SUPFAM" id="SSF46785">
    <property type="entry name" value="Winged helix' DNA-binding domain"/>
    <property type="match status" value="1"/>
</dbReference>
<comment type="caution">
    <text evidence="2">The sequence shown here is derived from an EMBL/GenBank/DDBJ whole genome shotgun (WGS) entry which is preliminary data.</text>
</comment>
<evidence type="ECO:0000313" key="3">
    <source>
        <dbReference type="Proteomes" id="UP000276568"/>
    </source>
</evidence>
<name>A0A3N0HWC0_9FIRM</name>
<dbReference type="PROSITE" id="PS50995">
    <property type="entry name" value="HTH_MARR_2"/>
    <property type="match status" value="1"/>
</dbReference>
<organism evidence="2 3">
    <name type="scientific">Absicoccus porci</name>
    <dbReference type="NCBI Taxonomy" id="2486576"/>
    <lineage>
        <taxon>Bacteria</taxon>
        <taxon>Bacillati</taxon>
        <taxon>Bacillota</taxon>
        <taxon>Erysipelotrichia</taxon>
        <taxon>Erysipelotrichales</taxon>
        <taxon>Erysipelotrichaceae</taxon>
        <taxon>Absicoccus</taxon>
    </lineage>
</organism>
<reference evidence="2 3" key="1">
    <citation type="submission" date="2018-11" db="EMBL/GenBank/DDBJ databases">
        <title>Clostridium sp. nov., a member of the family Erysipelotrichaceae isolated from pig faeces.</title>
        <authorList>
            <person name="Chang Y.-H."/>
        </authorList>
    </citation>
    <scope>NUCLEOTIDE SEQUENCE [LARGE SCALE GENOMIC DNA]</scope>
    <source>
        <strain evidence="2 3">YH-panp20</strain>
    </source>
</reference>
<feature type="domain" description="HTH marR-type" evidence="1">
    <location>
        <begin position="7"/>
        <end position="143"/>
    </location>
</feature>
<gene>
    <name evidence="2" type="ORF">EDX97_11325</name>
</gene>
<dbReference type="SMART" id="SM00347">
    <property type="entry name" value="HTH_MARR"/>
    <property type="match status" value="1"/>
</dbReference>